<comment type="caution">
    <text evidence="1">The sequence shown here is derived from an EMBL/GenBank/DDBJ whole genome shotgun (WGS) entry which is preliminary data.</text>
</comment>
<dbReference type="GO" id="GO:0004392">
    <property type="term" value="F:heme oxygenase (decyclizing) activity"/>
    <property type="evidence" value="ECO:0007669"/>
    <property type="project" value="InterPro"/>
</dbReference>
<dbReference type="CDD" id="cd19166">
    <property type="entry name" value="HemeO-bac"/>
    <property type="match status" value="1"/>
</dbReference>
<gene>
    <name evidence="1" type="ORF">AFM12_18360</name>
</gene>
<dbReference type="OrthoDB" id="114943at2"/>
<dbReference type="STRING" id="1605367.AFM12_18360"/>
<dbReference type="EMBL" id="LGTQ01000015">
    <property type="protein sequence ID" value="KPM46734.1"/>
    <property type="molecule type" value="Genomic_DNA"/>
</dbReference>
<dbReference type="Proteomes" id="UP000050454">
    <property type="component" value="Unassembled WGS sequence"/>
</dbReference>
<protein>
    <recommendedName>
        <fullName evidence="3">Heme oxygenase</fullName>
    </recommendedName>
</protein>
<organism evidence="1 2">
    <name type="scientific">Jiulongibacter sediminis</name>
    <dbReference type="NCBI Taxonomy" id="1605367"/>
    <lineage>
        <taxon>Bacteria</taxon>
        <taxon>Pseudomonadati</taxon>
        <taxon>Bacteroidota</taxon>
        <taxon>Cytophagia</taxon>
        <taxon>Cytophagales</taxon>
        <taxon>Leadbetterellaceae</taxon>
        <taxon>Jiulongibacter</taxon>
    </lineage>
</organism>
<reference evidence="1 2" key="1">
    <citation type="submission" date="2015-07" db="EMBL/GenBank/DDBJ databases">
        <title>The draft genome sequence of Leadbetterella sp. JN14-9.</title>
        <authorList>
            <person name="Liu Y."/>
            <person name="Du J."/>
            <person name="Shao Z."/>
        </authorList>
    </citation>
    <scope>NUCLEOTIDE SEQUENCE [LARGE SCALE GENOMIC DNA]</scope>
    <source>
        <strain evidence="1 2">JN14-9</strain>
    </source>
</reference>
<dbReference type="SUPFAM" id="SSF48613">
    <property type="entry name" value="Heme oxygenase-like"/>
    <property type="match status" value="1"/>
</dbReference>
<keyword evidence="2" id="KW-1185">Reference proteome</keyword>
<evidence type="ECO:0000313" key="2">
    <source>
        <dbReference type="Proteomes" id="UP000050454"/>
    </source>
</evidence>
<dbReference type="RefSeq" id="WP_055151550.1">
    <property type="nucleotide sequence ID" value="NZ_JXSZ01000015.1"/>
</dbReference>
<dbReference type="Pfam" id="PF01126">
    <property type="entry name" value="Heme_oxygenase"/>
    <property type="match status" value="1"/>
</dbReference>
<dbReference type="InterPro" id="IPR016084">
    <property type="entry name" value="Haem_Oase-like_multi-hlx"/>
</dbReference>
<dbReference type="AlphaFoldDB" id="A0A0P7BI39"/>
<dbReference type="Gene3D" id="1.20.910.10">
    <property type="entry name" value="Heme oxygenase-like"/>
    <property type="match status" value="1"/>
</dbReference>
<accession>A0A0P7BI39</accession>
<sequence length="187" mass="21538">MLSDKIKSATKAEHVALEKVTLPLIKNSTSRSAYLQLLQVFHSFFKAMEDEMTEIEELNAVPEMAIRRKSSWLSEEIRAIEADPKTEMKPLNSKPSISSLFEALGILYVLEGSTLGGQYIVKMLRNTYPEPDHDFRFFEGYGERTFAMWQSFLIYLNATPQEQHETVIASARKTFKQFTDHIMLHKV</sequence>
<dbReference type="PATRIC" id="fig|1605367.3.peg.1109"/>
<proteinExistence type="predicted"/>
<evidence type="ECO:0000313" key="1">
    <source>
        <dbReference type="EMBL" id="KPM46734.1"/>
    </source>
</evidence>
<evidence type="ECO:0008006" key="3">
    <source>
        <dbReference type="Google" id="ProtNLM"/>
    </source>
</evidence>
<dbReference type="InterPro" id="IPR016053">
    <property type="entry name" value="Haem_Oase-like"/>
</dbReference>
<name>A0A0P7BI39_9BACT</name>
<dbReference type="GO" id="GO:0006788">
    <property type="term" value="P:heme oxidation"/>
    <property type="evidence" value="ECO:0007669"/>
    <property type="project" value="InterPro"/>
</dbReference>